<evidence type="ECO:0000313" key="1">
    <source>
        <dbReference type="EMBL" id="XCG51140.1"/>
    </source>
</evidence>
<evidence type="ECO:0008006" key="2">
    <source>
        <dbReference type="Google" id="ProtNLM"/>
    </source>
</evidence>
<dbReference type="EMBL" id="CP159253">
    <property type="protein sequence ID" value="XCG51140.1"/>
    <property type="molecule type" value="Genomic_DNA"/>
</dbReference>
<proteinExistence type="predicted"/>
<dbReference type="AlphaFoldDB" id="A0AAU8CWB5"/>
<gene>
    <name evidence="1" type="ORF">ABVK50_11980</name>
</gene>
<organism evidence="1">
    <name type="scientific">Mesorhizobium sp. WSM2240</name>
    <dbReference type="NCBI Taxonomy" id="3228851"/>
    <lineage>
        <taxon>Bacteria</taxon>
        <taxon>Pseudomonadati</taxon>
        <taxon>Pseudomonadota</taxon>
        <taxon>Alphaproteobacteria</taxon>
        <taxon>Hyphomicrobiales</taxon>
        <taxon>Phyllobacteriaceae</taxon>
        <taxon>Mesorhizobium</taxon>
    </lineage>
</organism>
<dbReference type="RefSeq" id="WP_353641349.1">
    <property type="nucleotide sequence ID" value="NZ_CP159253.1"/>
</dbReference>
<protein>
    <recommendedName>
        <fullName evidence="2">Toxin-antitoxin system HicB family antitoxin</fullName>
    </recommendedName>
</protein>
<name>A0AAU8CWB5_9HYPH</name>
<accession>A0AAU8CWB5</accession>
<reference evidence="1" key="1">
    <citation type="submission" date="2024-06" db="EMBL/GenBank/DDBJ databases">
        <title>Mesorhizobium karijinii sp. nov., a symbiont of the iconic Swainsona formosa from arid Australia.</title>
        <authorList>
            <person name="Hill Y.J."/>
            <person name="Watkin E.L.J."/>
            <person name="O'Hara G.W."/>
            <person name="Terpolilli J."/>
            <person name="Tye M.L."/>
            <person name="Kohlmeier M.G."/>
        </authorList>
    </citation>
    <scope>NUCLEOTIDE SEQUENCE</scope>
    <source>
        <strain evidence="1">WSM2240</strain>
    </source>
</reference>
<sequence length="158" mass="16988">MLGAIAGSHERPETFLRYSVKCDRVMASRIETAAKKAGLSVNAFVQQHFDAILDPKASPQGQGEGGAVAFSSKAFNPLEFSRRYRVSVPAARVWAALAGHVDADGLARVSLLQLGRDAGVDGSYPQRLIAALVEAGRVEIVKNPVRGQPGTYRIKWEA</sequence>